<evidence type="ECO:0000313" key="15">
    <source>
        <dbReference type="Proteomes" id="UP000019487"/>
    </source>
</evidence>
<keyword evidence="15" id="KW-1185">Reference proteome</keyword>
<dbReference type="Pfam" id="PF08566">
    <property type="entry name" value="Pam17"/>
    <property type="match status" value="1"/>
</dbReference>
<name>W9CJW0_SCLBF</name>
<feature type="region of interest" description="Disordered" evidence="13">
    <location>
        <begin position="79"/>
        <end position="109"/>
    </location>
</feature>
<keyword evidence="3 12" id="KW-0813">Transport</keyword>
<keyword evidence="5 12" id="KW-0999">Mitochondrion inner membrane</keyword>
<evidence type="ECO:0000256" key="11">
    <source>
        <dbReference type="ARBA" id="ARBA00023136"/>
    </source>
</evidence>
<comment type="subunit">
    <text evidence="12">Component of the PAM complex.</text>
</comment>
<keyword evidence="7" id="KW-0809">Transit peptide</keyword>
<comment type="similarity">
    <text evidence="2 12">Belongs to the PAM17 family.</text>
</comment>
<dbReference type="GO" id="GO:0030150">
    <property type="term" value="P:protein import into mitochondrial matrix"/>
    <property type="evidence" value="ECO:0007669"/>
    <property type="project" value="UniProtKB-UniRule"/>
</dbReference>
<keyword evidence="9 12" id="KW-0811">Translocation</keyword>
<feature type="compositionally biased region" description="Low complexity" evidence="13">
    <location>
        <begin position="50"/>
        <end position="59"/>
    </location>
</feature>
<sequence>MLYSAPTLRTAAASCRIQSSILTSCTYQTTSSPTPLHTPNTGSANPTRNSSSSSSSSSSRPRIVVPLYKRNVTYTPSASTIRCSSTDRASSPSSRTSTSTSTAPSTTDTDTEVLNWNTYFKLRRTRRWFQLGSSIGTGFGGFAIGAQILTHADMDALVGQIPLDPFITLGLVTFACGGAGWLTGPILGTAAFNVKNRKFRAQMDVKEKEFYARVKKYRVDPSASSMANPVPDYYGEKVSSVAGYRQWLKDQRAFNRKRQTYV</sequence>
<dbReference type="AlphaFoldDB" id="W9CJW0"/>
<feature type="region of interest" description="Disordered" evidence="13">
    <location>
        <begin position="28"/>
        <end position="61"/>
    </location>
</feature>
<evidence type="ECO:0000256" key="6">
    <source>
        <dbReference type="ARBA" id="ARBA00022927"/>
    </source>
</evidence>
<dbReference type="Proteomes" id="UP000019487">
    <property type="component" value="Unassembled WGS sequence"/>
</dbReference>
<keyword evidence="11 12" id="KW-0472">Membrane</keyword>
<gene>
    <name evidence="14" type="ORF">SBOR_3333</name>
</gene>
<dbReference type="GO" id="GO:0001405">
    <property type="term" value="C:PAM complex, Tim23 associated import motor"/>
    <property type="evidence" value="ECO:0007669"/>
    <property type="project" value="UniProtKB-UniRule"/>
</dbReference>
<evidence type="ECO:0000256" key="3">
    <source>
        <dbReference type="ARBA" id="ARBA00022448"/>
    </source>
</evidence>
<evidence type="ECO:0000256" key="1">
    <source>
        <dbReference type="ARBA" id="ARBA00004448"/>
    </source>
</evidence>
<dbReference type="HOGENOM" id="CLU_068297_0_1_1"/>
<evidence type="ECO:0000256" key="9">
    <source>
        <dbReference type="ARBA" id="ARBA00023010"/>
    </source>
</evidence>
<comment type="subcellular location">
    <subcellularLocation>
        <location evidence="1 12">Mitochondrion inner membrane</location>
        <topology evidence="1 12">Multi-pass membrane protein</topology>
    </subcellularLocation>
</comment>
<keyword evidence="6 12" id="KW-0653">Protein transport</keyword>
<proteinExistence type="inferred from homology"/>
<keyword evidence="4 12" id="KW-0812">Transmembrane</keyword>
<dbReference type="EMBL" id="AYSA01000145">
    <property type="protein sequence ID" value="ESZ96278.1"/>
    <property type="molecule type" value="Genomic_DNA"/>
</dbReference>
<reference evidence="14 15" key="1">
    <citation type="journal article" date="2014" name="Genome Announc.">
        <title>Draft genome sequence of Sclerotinia borealis, a psychrophilic plant pathogenic fungus.</title>
        <authorList>
            <person name="Mardanov A.V."/>
            <person name="Beletsky A.V."/>
            <person name="Kadnikov V.V."/>
            <person name="Ignatov A.N."/>
            <person name="Ravin N.V."/>
        </authorList>
    </citation>
    <scope>NUCLEOTIDE SEQUENCE [LARGE SCALE GENOMIC DNA]</scope>
    <source>
        <strain evidence="15">F-4157</strain>
    </source>
</reference>
<dbReference type="PANTHER" id="PTHR28021">
    <property type="entry name" value="PRESEQUENCE TRANSLOCATED-ASSOCIATED MOTOR SUBUNIT PAM17, MITOCHONDRIAL"/>
    <property type="match status" value="1"/>
</dbReference>
<protein>
    <recommendedName>
        <fullName evidence="12">Presequence translocated-associated motor subunit PAM17</fullName>
    </recommendedName>
</protein>
<evidence type="ECO:0000313" key="14">
    <source>
        <dbReference type="EMBL" id="ESZ96278.1"/>
    </source>
</evidence>
<feature type="transmembrane region" description="Helical" evidence="12">
    <location>
        <begin position="128"/>
        <end position="149"/>
    </location>
</feature>
<comment type="function">
    <text evidence="12">Component of the PAM complex, a complex required for the translocation of transit peptide-containing proteins from the inner membrane into the mitochondrial matrix in an ATP-dependent manner.</text>
</comment>
<evidence type="ECO:0000256" key="2">
    <source>
        <dbReference type="ARBA" id="ARBA00006837"/>
    </source>
</evidence>
<evidence type="ECO:0000256" key="12">
    <source>
        <dbReference type="RuleBase" id="RU367146"/>
    </source>
</evidence>
<feature type="transmembrane region" description="Helical" evidence="12">
    <location>
        <begin position="169"/>
        <end position="194"/>
    </location>
</feature>
<keyword evidence="10 12" id="KW-0496">Mitochondrion</keyword>
<dbReference type="STRING" id="1432307.W9CJW0"/>
<dbReference type="InterPro" id="IPR013875">
    <property type="entry name" value="Pam17"/>
</dbReference>
<organism evidence="14 15">
    <name type="scientific">Sclerotinia borealis (strain F-4128)</name>
    <dbReference type="NCBI Taxonomy" id="1432307"/>
    <lineage>
        <taxon>Eukaryota</taxon>
        <taxon>Fungi</taxon>
        <taxon>Dikarya</taxon>
        <taxon>Ascomycota</taxon>
        <taxon>Pezizomycotina</taxon>
        <taxon>Leotiomycetes</taxon>
        <taxon>Helotiales</taxon>
        <taxon>Sclerotiniaceae</taxon>
        <taxon>Sclerotinia</taxon>
    </lineage>
</organism>
<feature type="compositionally biased region" description="Polar residues" evidence="13">
    <location>
        <begin position="28"/>
        <end position="49"/>
    </location>
</feature>
<evidence type="ECO:0000256" key="13">
    <source>
        <dbReference type="SAM" id="MobiDB-lite"/>
    </source>
</evidence>
<accession>W9CJW0</accession>
<feature type="compositionally biased region" description="Low complexity" evidence="13">
    <location>
        <begin position="84"/>
        <end position="108"/>
    </location>
</feature>
<keyword evidence="8 12" id="KW-1133">Transmembrane helix</keyword>
<evidence type="ECO:0000256" key="7">
    <source>
        <dbReference type="ARBA" id="ARBA00022946"/>
    </source>
</evidence>
<dbReference type="OrthoDB" id="5970083at2759"/>
<evidence type="ECO:0000256" key="4">
    <source>
        <dbReference type="ARBA" id="ARBA00022692"/>
    </source>
</evidence>
<evidence type="ECO:0000256" key="10">
    <source>
        <dbReference type="ARBA" id="ARBA00023128"/>
    </source>
</evidence>
<dbReference type="PANTHER" id="PTHR28021:SF1">
    <property type="entry name" value="PRESEQUENCE TRANSLOCATED-ASSOCIATED MOTOR SUBUNIT PAM17, MITOCHONDRIAL"/>
    <property type="match status" value="1"/>
</dbReference>
<comment type="caution">
    <text evidence="14">The sequence shown here is derived from an EMBL/GenBank/DDBJ whole genome shotgun (WGS) entry which is preliminary data.</text>
</comment>
<evidence type="ECO:0000256" key="8">
    <source>
        <dbReference type="ARBA" id="ARBA00022989"/>
    </source>
</evidence>
<evidence type="ECO:0000256" key="5">
    <source>
        <dbReference type="ARBA" id="ARBA00022792"/>
    </source>
</evidence>